<proteinExistence type="predicted"/>
<dbReference type="OrthoDB" id="3806873at2"/>
<dbReference type="Gene3D" id="3.90.1200.10">
    <property type="match status" value="1"/>
</dbReference>
<dbReference type="EMBL" id="SRLE01000001">
    <property type="protein sequence ID" value="TGD76149.1"/>
    <property type="molecule type" value="Genomic_DNA"/>
</dbReference>
<name>A0A4Z0M9F4_9GAMM</name>
<evidence type="ECO:0000313" key="3">
    <source>
        <dbReference type="Proteomes" id="UP000298050"/>
    </source>
</evidence>
<dbReference type="AlphaFoldDB" id="A0A4Z0M9F4"/>
<comment type="caution">
    <text evidence="2">The sequence shown here is derived from an EMBL/GenBank/DDBJ whole genome shotgun (WGS) entry which is preliminary data.</text>
</comment>
<dbReference type="SUPFAM" id="SSF56112">
    <property type="entry name" value="Protein kinase-like (PK-like)"/>
    <property type="match status" value="1"/>
</dbReference>
<keyword evidence="3" id="KW-1185">Reference proteome</keyword>
<dbReference type="Proteomes" id="UP000298050">
    <property type="component" value="Unassembled WGS sequence"/>
</dbReference>
<evidence type="ECO:0000313" key="2">
    <source>
        <dbReference type="EMBL" id="TGD76149.1"/>
    </source>
</evidence>
<dbReference type="InterPro" id="IPR011009">
    <property type="entry name" value="Kinase-like_dom_sf"/>
</dbReference>
<dbReference type="InterPro" id="IPR002575">
    <property type="entry name" value="Aminoglycoside_PTrfase"/>
</dbReference>
<gene>
    <name evidence="2" type="ORF">E4634_00960</name>
</gene>
<organism evidence="2 3">
    <name type="scientific">Mangrovimicrobium sediminis</name>
    <dbReference type="NCBI Taxonomy" id="2562682"/>
    <lineage>
        <taxon>Bacteria</taxon>
        <taxon>Pseudomonadati</taxon>
        <taxon>Pseudomonadota</taxon>
        <taxon>Gammaproteobacteria</taxon>
        <taxon>Cellvibrionales</taxon>
        <taxon>Halieaceae</taxon>
        <taxon>Mangrovimicrobium</taxon>
    </lineage>
</organism>
<feature type="domain" description="Aminoglycoside phosphotransferase" evidence="1">
    <location>
        <begin position="154"/>
        <end position="298"/>
    </location>
</feature>
<accession>A0A4Z0M9F4</accession>
<reference evidence="2 3" key="1">
    <citation type="submission" date="2019-04" db="EMBL/GenBank/DDBJ databases">
        <title>Taxonomy of novel Haliea sp. from mangrove soil of West Coast of India.</title>
        <authorList>
            <person name="Verma A."/>
            <person name="Kumar P."/>
            <person name="Krishnamurthi S."/>
        </authorList>
    </citation>
    <scope>NUCLEOTIDE SEQUENCE [LARGE SCALE GENOMIC DNA]</scope>
    <source>
        <strain evidence="2 3">SAOS-164</strain>
    </source>
</reference>
<dbReference type="RefSeq" id="WP_135440726.1">
    <property type="nucleotide sequence ID" value="NZ_SRLE01000001.1"/>
</dbReference>
<evidence type="ECO:0000259" key="1">
    <source>
        <dbReference type="Pfam" id="PF01636"/>
    </source>
</evidence>
<sequence>MAYADYFPLPVSEDEITAQWLTAALRQRAPDVTVTGFDFVDAVRGTSTKLRLRLQLDEAGRQAGIPELVILKGGFETHSRDFGYMHEREVRGYRDVLTRLSLPAPACYFADYDAERRQGIIIMEDLVASGAEFCHASKPQGFEQVARRLEVLARFHAGTWESPELAPGGEWGDLVDFLDTVDSFFANKTSPQNWQRFIDSPRGAATARCFQSRDWMLDAWARLKRFAKQMPYCVLHGDIHLGNLYIAADGTPGFFDTLASRGPGMLEVSYHISASIDVADRPRWERALVQHYLETLARCGVAIPDFDTAMHQYAIALVYGHFIWMTTESEYQTEAVNTANIMRVCAAMLEHDTPSLLRALPPA</sequence>
<protein>
    <recommendedName>
        <fullName evidence="1">Aminoglycoside phosphotransferase domain-containing protein</fullName>
    </recommendedName>
</protein>
<dbReference type="Pfam" id="PF01636">
    <property type="entry name" value="APH"/>
    <property type="match status" value="1"/>
</dbReference>